<dbReference type="EMBL" id="CP018025">
    <property type="protein sequence ID" value="APD92411.1"/>
    <property type="molecule type" value="Genomic_DNA"/>
</dbReference>
<proteinExistence type="predicted"/>
<sequence length="524" mass="59367">MQNFEETLVLLKIYFSGIWQRKRYVMVSMWGVCALGWAAVSTMPNQYETKARVFADTSSILKPLLNNIAVQGDTDNEIQTISRTLLTRETLQDIMRQTDMHLKYTTPEMYEAQLSSLKDEIEISGSTRTNVYDIRYQNSDPKLAKKVVELTMQNFVDKSAGRSRQDSGVATNFLQEQLEKYELKLRESESELAQFKRDNQTTMPNGQSYYSALSETEGVLSELEIAIAEKSAEIKGRKDRFMPDSGEEADAIVETSYDERLSQMNTYLDQMLIKYTERHPAILKLKQNIAAIDELRKKEQQDILNSAAKGAIPYSSGKNSSDSTALQSFALGINELESERDALLARKAKMEEKLEDLKTNLSNMPEIESKLAELNRDYSTNMSLYEKLLMRRESAMISTEADEKTQQVKFKVIEPPREAISPVGPPRIILYVMIFIFSLTIGVVLAFLTSQTSARVTGFTHLGKIVGTSNIIGRLEHANSKKMKRVKRAKSLTFILSTAVLLSIFVALIAHEVIYGQSPMLWLK</sequence>
<keyword evidence="2" id="KW-1133">Transmembrane helix</keyword>
<dbReference type="AlphaFoldDB" id="A0AAC9JH47"/>
<feature type="transmembrane region" description="Helical" evidence="2">
    <location>
        <begin position="428"/>
        <end position="448"/>
    </location>
</feature>
<reference evidence="3 4" key="1">
    <citation type="submission" date="2016-11" db="EMBL/GenBank/DDBJ databases">
        <title>Networking in microbes: conjugative elements and plasmids in the genus Alteromonas.</title>
        <authorList>
            <person name="Lopez-Perez M."/>
            <person name="Ramon-Marco N."/>
            <person name="Rodriguez-Valera F."/>
        </authorList>
    </citation>
    <scope>NUCLEOTIDE SEQUENCE [LARGE SCALE GENOMIC DNA]</scope>
    <source>
        <strain evidence="3 4">CP48</strain>
        <plasmid evidence="4">pamcp48-600</plasmid>
    </source>
</reference>
<gene>
    <name evidence="3" type="ORF">BM524_21150</name>
</gene>
<dbReference type="RefSeq" id="WP_071961031.1">
    <property type="nucleotide sequence ID" value="NZ_CP018025.1"/>
</dbReference>
<dbReference type="Proteomes" id="UP000182101">
    <property type="component" value="Plasmid pAMCP48-600"/>
</dbReference>
<organism evidence="3 4">
    <name type="scientific">Alteromonas mediterranea</name>
    <dbReference type="NCBI Taxonomy" id="314275"/>
    <lineage>
        <taxon>Bacteria</taxon>
        <taxon>Pseudomonadati</taxon>
        <taxon>Pseudomonadota</taxon>
        <taxon>Gammaproteobacteria</taxon>
        <taxon>Alteromonadales</taxon>
        <taxon>Alteromonadaceae</taxon>
        <taxon>Alteromonas/Salinimonas group</taxon>
        <taxon>Alteromonas</taxon>
    </lineage>
</organism>
<evidence type="ECO:0000256" key="2">
    <source>
        <dbReference type="SAM" id="Phobius"/>
    </source>
</evidence>
<evidence type="ECO:0008006" key="5">
    <source>
        <dbReference type="Google" id="ProtNLM"/>
    </source>
</evidence>
<dbReference type="InterPro" id="IPR050445">
    <property type="entry name" value="Bact_polysacc_biosynth/exp"/>
</dbReference>
<protein>
    <recommendedName>
        <fullName evidence="5">Chain-length determining protein</fullName>
    </recommendedName>
</protein>
<feature type="coiled-coil region" evidence="1">
    <location>
        <begin position="171"/>
        <end position="233"/>
    </location>
</feature>
<keyword evidence="2" id="KW-0812">Transmembrane</keyword>
<geneLocation type="plasmid" evidence="4">
    <name>pamcp48-600</name>
</geneLocation>
<dbReference type="PANTHER" id="PTHR32309">
    <property type="entry name" value="TYROSINE-PROTEIN KINASE"/>
    <property type="match status" value="1"/>
</dbReference>
<dbReference type="NCBIfam" id="TIGR03007">
    <property type="entry name" value="pepcterm_ChnLen"/>
    <property type="match status" value="1"/>
</dbReference>
<keyword evidence="3" id="KW-0614">Plasmid</keyword>
<feature type="coiled-coil region" evidence="1">
    <location>
        <begin position="333"/>
        <end position="360"/>
    </location>
</feature>
<dbReference type="GO" id="GO:0004713">
    <property type="term" value="F:protein tyrosine kinase activity"/>
    <property type="evidence" value="ECO:0007669"/>
    <property type="project" value="TreeGrafter"/>
</dbReference>
<keyword evidence="2" id="KW-0472">Membrane</keyword>
<keyword evidence="1" id="KW-0175">Coiled coil</keyword>
<name>A0AAC9JH47_9ALTE</name>
<dbReference type="InterPro" id="IPR014345">
    <property type="entry name" value="XrtA_polysacc_chain"/>
</dbReference>
<dbReference type="GO" id="GO:0005886">
    <property type="term" value="C:plasma membrane"/>
    <property type="evidence" value="ECO:0007669"/>
    <property type="project" value="TreeGrafter"/>
</dbReference>
<evidence type="ECO:0000313" key="4">
    <source>
        <dbReference type="Proteomes" id="UP000182101"/>
    </source>
</evidence>
<dbReference type="PANTHER" id="PTHR32309:SF13">
    <property type="entry name" value="FERRIC ENTEROBACTIN TRANSPORT PROTEIN FEPE"/>
    <property type="match status" value="1"/>
</dbReference>
<accession>A0AAC9JH47</accession>
<evidence type="ECO:0000313" key="3">
    <source>
        <dbReference type="EMBL" id="APD92411.1"/>
    </source>
</evidence>
<evidence type="ECO:0000256" key="1">
    <source>
        <dbReference type="SAM" id="Coils"/>
    </source>
</evidence>
<feature type="transmembrane region" description="Helical" evidence="2">
    <location>
        <begin position="491"/>
        <end position="514"/>
    </location>
</feature>